<comment type="caution">
    <text evidence="1">The sequence shown here is derived from an EMBL/GenBank/DDBJ whole genome shotgun (WGS) entry which is preliminary data.</text>
</comment>
<keyword evidence="2" id="KW-1185">Reference proteome</keyword>
<organism evidence="1 2">
    <name type="scientific">Chaetoceros tenuissimus</name>
    <dbReference type="NCBI Taxonomy" id="426638"/>
    <lineage>
        <taxon>Eukaryota</taxon>
        <taxon>Sar</taxon>
        <taxon>Stramenopiles</taxon>
        <taxon>Ochrophyta</taxon>
        <taxon>Bacillariophyta</taxon>
        <taxon>Coscinodiscophyceae</taxon>
        <taxon>Chaetocerotophycidae</taxon>
        <taxon>Chaetocerotales</taxon>
        <taxon>Chaetocerotaceae</taxon>
        <taxon>Chaetoceros</taxon>
    </lineage>
</organism>
<sequence length="259" mass="30282">MRVQTEEWRRFIPGVRMYQGKKTLFYNGEELYDDDNGEYLVYSEEEQKSWEVIIVLPGVRVIHVKTFSTLSKIETVIMADDSVETIEEMAFDRCRSLKIVKFSRNLEFIGMGAFWSCRSLISIFIPPSCREIGNQVFQYCEKLIIFHVPRHTMMGVKAIRETALFDASPFEVDVRVHEWVKGINDDDKYELHRACSSFNPLMDIIYGIVKRKGLASFKKQNEVGMTPFDYLDTNPFADIDIDQRALMKRYVLEMMGETM</sequence>
<dbReference type="InterPro" id="IPR032675">
    <property type="entry name" value="LRR_dom_sf"/>
</dbReference>
<reference evidence="1 2" key="1">
    <citation type="journal article" date="2021" name="Sci. Rep.">
        <title>The genome of the diatom Chaetoceros tenuissimus carries an ancient integrated fragment of an extant virus.</title>
        <authorList>
            <person name="Hongo Y."/>
            <person name="Kimura K."/>
            <person name="Takaki Y."/>
            <person name="Yoshida Y."/>
            <person name="Baba S."/>
            <person name="Kobayashi G."/>
            <person name="Nagasaki K."/>
            <person name="Hano T."/>
            <person name="Tomaru Y."/>
        </authorList>
    </citation>
    <scope>NUCLEOTIDE SEQUENCE [LARGE SCALE GENOMIC DNA]</scope>
    <source>
        <strain evidence="1 2">NIES-3715</strain>
    </source>
</reference>
<evidence type="ECO:0000313" key="1">
    <source>
        <dbReference type="EMBL" id="GFH50289.1"/>
    </source>
</evidence>
<protein>
    <recommendedName>
        <fullName evidence="3">Leucine-rich repeat domain-containing protein</fullName>
    </recommendedName>
</protein>
<accession>A0AAD3CR56</accession>
<dbReference type="Gene3D" id="3.80.10.10">
    <property type="entry name" value="Ribonuclease Inhibitor"/>
    <property type="match status" value="1"/>
</dbReference>
<dbReference type="Pfam" id="PF13306">
    <property type="entry name" value="LRR_5"/>
    <property type="match status" value="1"/>
</dbReference>
<gene>
    <name evidence="1" type="ORF">CTEN210_06765</name>
</gene>
<dbReference type="SUPFAM" id="SSF52058">
    <property type="entry name" value="L domain-like"/>
    <property type="match status" value="1"/>
</dbReference>
<proteinExistence type="predicted"/>
<dbReference type="Proteomes" id="UP001054902">
    <property type="component" value="Unassembled WGS sequence"/>
</dbReference>
<dbReference type="InterPro" id="IPR026906">
    <property type="entry name" value="LRR_5"/>
</dbReference>
<dbReference type="AlphaFoldDB" id="A0AAD3CR56"/>
<evidence type="ECO:0008006" key="3">
    <source>
        <dbReference type="Google" id="ProtNLM"/>
    </source>
</evidence>
<dbReference type="EMBL" id="BLLK01000038">
    <property type="protein sequence ID" value="GFH50289.1"/>
    <property type="molecule type" value="Genomic_DNA"/>
</dbReference>
<name>A0AAD3CR56_9STRA</name>
<evidence type="ECO:0000313" key="2">
    <source>
        <dbReference type="Proteomes" id="UP001054902"/>
    </source>
</evidence>